<dbReference type="SUPFAM" id="SSF49772">
    <property type="entry name" value="Ecotin, trypsin inhibitor"/>
    <property type="match status" value="1"/>
</dbReference>
<dbReference type="AlphaFoldDB" id="A0A4R3V5A6"/>
<evidence type="ECO:0000313" key="5">
    <source>
        <dbReference type="Proteomes" id="UP000294692"/>
    </source>
</evidence>
<dbReference type="NCBIfam" id="NF002987">
    <property type="entry name" value="PRK03719.1"/>
    <property type="match status" value="1"/>
</dbReference>
<feature type="chain" id="PRO_5020379838" evidence="2">
    <location>
        <begin position="21"/>
        <end position="242"/>
    </location>
</feature>
<feature type="signal peptide" evidence="2">
    <location>
        <begin position="1"/>
        <end position="20"/>
    </location>
</feature>
<dbReference type="EMBL" id="SMBX01000005">
    <property type="protein sequence ID" value="TCU98487.1"/>
    <property type="molecule type" value="Genomic_DNA"/>
</dbReference>
<dbReference type="Pfam" id="PF03974">
    <property type="entry name" value="Ecotin"/>
    <property type="match status" value="1"/>
</dbReference>
<keyword evidence="2" id="KW-0732">Signal</keyword>
<dbReference type="OrthoDB" id="997196at2"/>
<accession>A0A4R3V5A6</accession>
<comment type="similarity">
    <text evidence="1">Belongs to the protease inhibitor I11 (ecotin) family.</text>
</comment>
<gene>
    <name evidence="4" type="ORF">EV686_105188</name>
</gene>
<evidence type="ECO:0000256" key="2">
    <source>
        <dbReference type="SAM" id="SignalP"/>
    </source>
</evidence>
<dbReference type="GO" id="GO:0004867">
    <property type="term" value="F:serine-type endopeptidase inhibitor activity"/>
    <property type="evidence" value="ECO:0007669"/>
    <property type="project" value="InterPro"/>
</dbReference>
<comment type="caution">
    <text evidence="4">The sequence shown here is derived from an EMBL/GenBank/DDBJ whole genome shotgun (WGS) entry which is preliminary data.</text>
</comment>
<proteinExistence type="inferred from homology"/>
<evidence type="ECO:0000259" key="3">
    <source>
        <dbReference type="Pfam" id="PF14302"/>
    </source>
</evidence>
<protein>
    <submittedName>
        <fullName evidence="4">Serine protease inhibitor ecotin</fullName>
    </submittedName>
</protein>
<dbReference type="Pfam" id="PF14302">
    <property type="entry name" value="DUF4377"/>
    <property type="match status" value="1"/>
</dbReference>
<keyword evidence="5" id="KW-1185">Reference proteome</keyword>
<dbReference type="InterPro" id="IPR025485">
    <property type="entry name" value="DUF4377"/>
</dbReference>
<name>A0A4R3V5A6_9BURK</name>
<dbReference type="PANTHER" id="PTHR35890">
    <property type="match status" value="1"/>
</dbReference>
<organism evidence="4 5">
    <name type="scientific">Paracandidimonas soli</name>
    <dbReference type="NCBI Taxonomy" id="1917182"/>
    <lineage>
        <taxon>Bacteria</taxon>
        <taxon>Pseudomonadati</taxon>
        <taxon>Pseudomonadota</taxon>
        <taxon>Betaproteobacteria</taxon>
        <taxon>Burkholderiales</taxon>
        <taxon>Alcaligenaceae</taxon>
        <taxon>Paracandidimonas</taxon>
    </lineage>
</organism>
<dbReference type="InterPro" id="IPR036198">
    <property type="entry name" value="Ecotin_sf"/>
</dbReference>
<feature type="domain" description="DUF4377" evidence="3">
    <location>
        <begin position="30"/>
        <end position="102"/>
    </location>
</feature>
<dbReference type="RefSeq" id="WP_132477147.1">
    <property type="nucleotide sequence ID" value="NZ_JBHRVM010000001.1"/>
</dbReference>
<dbReference type="Gene3D" id="2.60.40.550">
    <property type="entry name" value="Ecotin"/>
    <property type="match status" value="1"/>
</dbReference>
<reference evidence="4 5" key="1">
    <citation type="submission" date="2019-03" db="EMBL/GenBank/DDBJ databases">
        <title>Genomic Encyclopedia of Type Strains, Phase IV (KMG-IV): sequencing the most valuable type-strain genomes for metagenomic binning, comparative biology and taxonomic classification.</title>
        <authorList>
            <person name="Goeker M."/>
        </authorList>
    </citation>
    <scope>NUCLEOTIDE SEQUENCE [LARGE SCALE GENOMIC DNA]</scope>
    <source>
        <strain evidence="4 5">DSM 100048</strain>
    </source>
</reference>
<sequence length="242" mass="27258">MNRLAMLGLAAACSVGAAQAGQEPAEYLEVGPELRDCVGVGPQKCMQVRPFGSQEWQHFYGAIEGFTHEEGRTYLLRVKTEKIDNPPADAPSIRWILERVVSEKESVARMLEPFPAPEPGHVRWAIDLPALPDEDDHKIELLPGKWMMVDCNRHWAGAVIEQRSLQGWGYSYYVMQDVGQVASTMMACPGQEKTNRFIPVGSMPELQRYNSRLPIVFYAPEEVELQYRVWRAAGDAKPAEKQ</sequence>
<dbReference type="PANTHER" id="PTHR35890:SF3">
    <property type="entry name" value="ECOTIN"/>
    <property type="match status" value="1"/>
</dbReference>
<dbReference type="InterPro" id="IPR005658">
    <property type="entry name" value="Prot_inh_ecotin"/>
</dbReference>
<dbReference type="Proteomes" id="UP000294692">
    <property type="component" value="Unassembled WGS sequence"/>
</dbReference>
<evidence type="ECO:0000256" key="1">
    <source>
        <dbReference type="ARBA" id="ARBA00010558"/>
    </source>
</evidence>
<evidence type="ECO:0000313" key="4">
    <source>
        <dbReference type="EMBL" id="TCU98487.1"/>
    </source>
</evidence>